<protein>
    <submittedName>
        <fullName evidence="7">G_PROTEIN_RECEP_F1_2 domain-containing protein</fullName>
    </submittedName>
</protein>
<keyword evidence="2 5" id="KW-0812">Transmembrane</keyword>
<accession>A0A0K0E2S6</accession>
<keyword evidence="3 5" id="KW-1133">Transmembrane helix</keyword>
<proteinExistence type="predicted"/>
<comment type="subcellular location">
    <subcellularLocation>
        <location evidence="1">Membrane</location>
    </subcellularLocation>
</comment>
<evidence type="ECO:0000256" key="4">
    <source>
        <dbReference type="ARBA" id="ARBA00023136"/>
    </source>
</evidence>
<dbReference type="AlphaFoldDB" id="A0A0K0E2S6"/>
<feature type="transmembrane region" description="Helical" evidence="5">
    <location>
        <begin position="229"/>
        <end position="249"/>
    </location>
</feature>
<feature type="transmembrane region" description="Helical" evidence="5">
    <location>
        <begin position="20"/>
        <end position="45"/>
    </location>
</feature>
<feature type="domain" description="G-protein coupled receptors family 1 profile" evidence="6">
    <location>
        <begin position="36"/>
        <end position="278"/>
    </location>
</feature>
<name>A0A0K0E2S6_STRER</name>
<feature type="transmembrane region" description="Helical" evidence="5">
    <location>
        <begin position="104"/>
        <end position="129"/>
    </location>
</feature>
<dbReference type="WBParaSite" id="SSTP_0000379500.1">
    <property type="protein sequence ID" value="SSTP_0000379500.1"/>
    <property type="gene ID" value="SSTP_0000379500"/>
</dbReference>
<dbReference type="Gene3D" id="1.20.1070.10">
    <property type="entry name" value="Rhodopsin 7-helix transmembrane proteins"/>
    <property type="match status" value="1"/>
</dbReference>
<dbReference type="InterPro" id="IPR017452">
    <property type="entry name" value="GPCR_Rhodpsn_7TM"/>
</dbReference>
<sequence length="329" mass="38315">MEIYFKFVNNYNDIYLEISFIYNILLFFGGLLMVSLNFFYILIILKFNLTKISIQYVFTINLLCESILLGMHHIIMPIINIIIINPNATSYNPILCRIRSITEILFLYLYELSFGVRVLIFVVMLNYPVKYRNLIDQNKRGKYIIIPVIVIALLATIFFAIDSFSIKEFKLCSFYSSFGKVYEAFYIGLIATVVLLTLPVLYLGNVAINKMKTEGKYKNSVIQLLNYEITVFTGCWFIPNMFIFIFYFVNIKRDYMGMLYDISSLVLPVSGIVEFPFAVWKNRDVRNCYYKVIGKKSNIVINGNGFKKKTIICTKNPSIINTDNKYPNK</sequence>
<reference evidence="7" key="1">
    <citation type="submission" date="2015-08" db="UniProtKB">
        <authorList>
            <consortium name="WormBaseParasite"/>
        </authorList>
    </citation>
    <scope>IDENTIFICATION</scope>
</reference>
<feature type="transmembrane region" description="Helical" evidence="5">
    <location>
        <begin position="255"/>
        <end position="280"/>
    </location>
</feature>
<dbReference type="GO" id="GO:0016020">
    <property type="term" value="C:membrane"/>
    <property type="evidence" value="ECO:0007669"/>
    <property type="project" value="UniProtKB-SubCell"/>
</dbReference>
<evidence type="ECO:0000313" key="7">
    <source>
        <dbReference type="WBParaSite" id="SSTP_0000379500.1"/>
    </source>
</evidence>
<dbReference type="SUPFAM" id="SSF81321">
    <property type="entry name" value="Family A G protein-coupled receptor-like"/>
    <property type="match status" value="1"/>
</dbReference>
<feature type="transmembrane region" description="Helical" evidence="5">
    <location>
        <begin position="57"/>
        <end position="84"/>
    </location>
</feature>
<evidence type="ECO:0000256" key="3">
    <source>
        <dbReference type="ARBA" id="ARBA00022989"/>
    </source>
</evidence>
<evidence type="ECO:0000259" key="6">
    <source>
        <dbReference type="PROSITE" id="PS50262"/>
    </source>
</evidence>
<feature type="transmembrane region" description="Helical" evidence="5">
    <location>
        <begin position="141"/>
        <end position="161"/>
    </location>
</feature>
<organism evidence="7">
    <name type="scientific">Strongyloides stercoralis</name>
    <name type="common">Threadworm</name>
    <dbReference type="NCBI Taxonomy" id="6248"/>
    <lineage>
        <taxon>Eukaryota</taxon>
        <taxon>Metazoa</taxon>
        <taxon>Ecdysozoa</taxon>
        <taxon>Nematoda</taxon>
        <taxon>Chromadorea</taxon>
        <taxon>Rhabditida</taxon>
        <taxon>Tylenchina</taxon>
        <taxon>Panagrolaimomorpha</taxon>
        <taxon>Strongyloidoidea</taxon>
        <taxon>Strongyloididae</taxon>
        <taxon>Strongyloides</taxon>
    </lineage>
</organism>
<keyword evidence="4 5" id="KW-0472">Membrane</keyword>
<dbReference type="PROSITE" id="PS50262">
    <property type="entry name" value="G_PROTEIN_RECEP_F1_2"/>
    <property type="match status" value="1"/>
</dbReference>
<feature type="transmembrane region" description="Helical" evidence="5">
    <location>
        <begin position="184"/>
        <end position="208"/>
    </location>
</feature>
<evidence type="ECO:0000256" key="1">
    <source>
        <dbReference type="ARBA" id="ARBA00004370"/>
    </source>
</evidence>
<evidence type="ECO:0000256" key="5">
    <source>
        <dbReference type="SAM" id="Phobius"/>
    </source>
</evidence>
<evidence type="ECO:0000256" key="2">
    <source>
        <dbReference type="ARBA" id="ARBA00022692"/>
    </source>
</evidence>